<reference evidence="1" key="2">
    <citation type="submission" date="2023-01" db="EMBL/GenBank/DDBJ databases">
        <authorList>
            <person name="Sun Q."/>
            <person name="Evtushenko L."/>
        </authorList>
    </citation>
    <scope>NUCLEOTIDE SEQUENCE</scope>
    <source>
        <strain evidence="1">VKM Ac-1401</strain>
    </source>
</reference>
<proteinExistence type="predicted"/>
<comment type="caution">
    <text evidence="1">The sequence shown here is derived from an EMBL/GenBank/DDBJ whole genome shotgun (WGS) entry which is preliminary data.</text>
</comment>
<keyword evidence="2" id="KW-1185">Reference proteome</keyword>
<evidence type="ECO:0000313" key="2">
    <source>
        <dbReference type="Proteomes" id="UP001142372"/>
    </source>
</evidence>
<gene>
    <name evidence="1" type="ORF">GCM10017584_30100</name>
</gene>
<dbReference type="InterPro" id="IPR011335">
    <property type="entry name" value="Restrct_endonuc-II-like"/>
</dbReference>
<dbReference type="RefSeq" id="WP_271178078.1">
    <property type="nucleotide sequence ID" value="NZ_BAAAJO010000003.1"/>
</dbReference>
<protein>
    <recommendedName>
        <fullName evidence="3">DUF559 domain-containing protein</fullName>
    </recommendedName>
</protein>
<evidence type="ECO:0008006" key="3">
    <source>
        <dbReference type="Google" id="ProtNLM"/>
    </source>
</evidence>
<sequence>MRRTVPLPATLPRAFATSVASEHGVAPRRLRARDVQHPFHGVNAIGDVSAVEAYRHRMLPGQFFSHHTAAIVHGIPLPRTGRAVHVAVVAPRTPPRASGVVGHRVSADVEVVTLPDGTPVCSAADTWCQLAVALSTSDLVAAADHLLGARGRPAIASVDELDLAARRHARGRGARARRDAMARARWGSDSRPESLLRLLVEDLEVGDVLINHPLTVGGRTLHPDLLVPSRSLILEYEGDHHRVERDQWNHDLARYDAFAAAGWRVMRVTSRQLFDDPEGLARRVRNVRQTT</sequence>
<accession>A0A9W6HBE4</accession>
<reference evidence="1" key="1">
    <citation type="journal article" date="2014" name="Int. J. Syst. Evol. Microbiol.">
        <title>Complete genome sequence of Corynebacterium casei LMG S-19264T (=DSM 44701T), isolated from a smear-ripened cheese.</title>
        <authorList>
            <consortium name="US DOE Joint Genome Institute (JGI-PGF)"/>
            <person name="Walter F."/>
            <person name="Albersmeier A."/>
            <person name="Kalinowski J."/>
            <person name="Ruckert C."/>
        </authorList>
    </citation>
    <scope>NUCLEOTIDE SEQUENCE</scope>
    <source>
        <strain evidence="1">VKM Ac-1401</strain>
    </source>
</reference>
<dbReference type="AlphaFoldDB" id="A0A9W6HBE4"/>
<dbReference type="Gene3D" id="3.40.960.10">
    <property type="entry name" value="VSR Endonuclease"/>
    <property type="match status" value="1"/>
</dbReference>
<dbReference type="EMBL" id="BSEN01000015">
    <property type="protein sequence ID" value="GLJ77436.1"/>
    <property type="molecule type" value="Genomic_DNA"/>
</dbReference>
<evidence type="ECO:0000313" key="1">
    <source>
        <dbReference type="EMBL" id="GLJ77436.1"/>
    </source>
</evidence>
<name>A0A9W6HBE4_9MICO</name>
<dbReference type="Proteomes" id="UP001142372">
    <property type="component" value="Unassembled WGS sequence"/>
</dbReference>
<dbReference type="SUPFAM" id="SSF52980">
    <property type="entry name" value="Restriction endonuclease-like"/>
    <property type="match status" value="1"/>
</dbReference>
<organism evidence="1 2">
    <name type="scientific">Leifsonia poae</name>
    <dbReference type="NCBI Taxonomy" id="110933"/>
    <lineage>
        <taxon>Bacteria</taxon>
        <taxon>Bacillati</taxon>
        <taxon>Actinomycetota</taxon>
        <taxon>Actinomycetes</taxon>
        <taxon>Micrococcales</taxon>
        <taxon>Microbacteriaceae</taxon>
        <taxon>Leifsonia</taxon>
    </lineage>
</organism>